<evidence type="ECO:0000313" key="1">
    <source>
        <dbReference type="EMBL" id="PAN41718.1"/>
    </source>
</evidence>
<dbReference type="Gramene" id="PAN41718">
    <property type="protein sequence ID" value="PAN41718"/>
    <property type="gene ID" value="PAHAL_8G065900"/>
</dbReference>
<name>A0A2S3ID67_9POAL</name>
<sequence length="111" mass="12777">MPSLPVAMRNAFVACCHERTAHQVAVVVGLWHYALLYCSIQFKLYLKFMSLCEKPNCRIVFAFTHPKVGTKLNEVPLPSLKHLLMVICVDLVCVMDTTHKLTKNTWQFWLV</sequence>
<organism evidence="1">
    <name type="scientific">Panicum hallii</name>
    <dbReference type="NCBI Taxonomy" id="206008"/>
    <lineage>
        <taxon>Eukaryota</taxon>
        <taxon>Viridiplantae</taxon>
        <taxon>Streptophyta</taxon>
        <taxon>Embryophyta</taxon>
        <taxon>Tracheophyta</taxon>
        <taxon>Spermatophyta</taxon>
        <taxon>Magnoliopsida</taxon>
        <taxon>Liliopsida</taxon>
        <taxon>Poales</taxon>
        <taxon>Poaceae</taxon>
        <taxon>PACMAD clade</taxon>
        <taxon>Panicoideae</taxon>
        <taxon>Panicodae</taxon>
        <taxon>Paniceae</taxon>
        <taxon>Panicinae</taxon>
        <taxon>Panicum</taxon>
        <taxon>Panicum sect. Panicum</taxon>
    </lineage>
</organism>
<dbReference type="AlphaFoldDB" id="A0A2S3ID67"/>
<dbReference type="EMBL" id="CM008053">
    <property type="protein sequence ID" value="PAN41718.1"/>
    <property type="molecule type" value="Genomic_DNA"/>
</dbReference>
<reference evidence="1" key="1">
    <citation type="submission" date="2018-04" db="EMBL/GenBank/DDBJ databases">
        <title>WGS assembly of Panicum hallii.</title>
        <authorList>
            <person name="Lovell J."/>
            <person name="Jenkins J."/>
            <person name="Lowry D."/>
            <person name="Mamidi S."/>
            <person name="Sreedasyam A."/>
            <person name="Weng X."/>
            <person name="Barry K."/>
            <person name="Bonette J."/>
            <person name="Campitelli B."/>
            <person name="Daum C."/>
            <person name="Gordon S."/>
            <person name="Gould B."/>
            <person name="Lipzen A."/>
            <person name="Macqueen A."/>
            <person name="Palacio-Mejia J."/>
            <person name="Plott C."/>
            <person name="Shakirov E."/>
            <person name="Shu S."/>
            <person name="Yoshinaga Y."/>
            <person name="Zane M."/>
            <person name="Rokhsar D."/>
            <person name="Grimwood J."/>
            <person name="Schmutz J."/>
            <person name="Juenger T."/>
        </authorList>
    </citation>
    <scope>NUCLEOTIDE SEQUENCE [LARGE SCALE GENOMIC DNA]</scope>
    <source>
        <strain evidence="1">FIL2</strain>
    </source>
</reference>
<protein>
    <submittedName>
        <fullName evidence="1">Uncharacterized protein</fullName>
    </submittedName>
</protein>
<dbReference type="Proteomes" id="UP000243499">
    <property type="component" value="Chromosome 8"/>
</dbReference>
<proteinExistence type="predicted"/>
<gene>
    <name evidence="1" type="ORF">PAHAL_8G065900</name>
</gene>
<accession>A0A2S3ID67</accession>